<dbReference type="GO" id="GO:0006355">
    <property type="term" value="P:regulation of DNA-templated transcription"/>
    <property type="evidence" value="ECO:0007669"/>
    <property type="project" value="InterPro"/>
</dbReference>
<reference evidence="3" key="2">
    <citation type="submission" date="2020-03" db="EMBL/GenBank/DDBJ databases">
        <title>Walnut 2.0.</title>
        <authorList>
            <person name="Marrano A."/>
            <person name="Britton M."/>
            <person name="Zimin A.V."/>
            <person name="Zaini P.A."/>
            <person name="Workman R."/>
            <person name="Puiu D."/>
            <person name="Bianco L."/>
            <person name="Allen B.J."/>
            <person name="Troggio M."/>
            <person name="Leslie C.A."/>
            <person name="Timp W."/>
            <person name="Dendekar A."/>
            <person name="Salzberg S.L."/>
            <person name="Neale D.B."/>
        </authorList>
    </citation>
    <scope>NUCLEOTIDE SEQUENCE</scope>
    <source>
        <tissue evidence="3">Leaves</tissue>
    </source>
</reference>
<dbReference type="SMART" id="SM00465">
    <property type="entry name" value="GIYc"/>
    <property type="match status" value="1"/>
</dbReference>
<evidence type="ECO:0000313" key="3">
    <source>
        <dbReference type="EMBL" id="KAF5481881.1"/>
    </source>
</evidence>
<dbReference type="Gramene" id="Jr01_26970_p1">
    <property type="protein sequence ID" value="cds.Jr01_26970_p1"/>
    <property type="gene ID" value="Jr01_26970"/>
</dbReference>
<dbReference type="InterPro" id="IPR000305">
    <property type="entry name" value="GIY-YIG_endonuc"/>
</dbReference>
<feature type="region of interest" description="Disordered" evidence="1">
    <location>
        <begin position="506"/>
        <end position="526"/>
    </location>
</feature>
<organism evidence="3 4">
    <name type="scientific">Juglans regia</name>
    <name type="common">English walnut</name>
    <dbReference type="NCBI Taxonomy" id="51240"/>
    <lineage>
        <taxon>Eukaryota</taxon>
        <taxon>Viridiplantae</taxon>
        <taxon>Streptophyta</taxon>
        <taxon>Embryophyta</taxon>
        <taxon>Tracheophyta</taxon>
        <taxon>Spermatophyta</taxon>
        <taxon>Magnoliopsida</taxon>
        <taxon>eudicotyledons</taxon>
        <taxon>Gunneridae</taxon>
        <taxon>Pentapetalae</taxon>
        <taxon>rosids</taxon>
        <taxon>fabids</taxon>
        <taxon>Fagales</taxon>
        <taxon>Juglandaceae</taxon>
        <taxon>Juglans</taxon>
    </lineage>
</organism>
<dbReference type="Pfam" id="PF19239">
    <property type="entry name" value="GIY_YIG_domain"/>
    <property type="match status" value="1"/>
</dbReference>
<dbReference type="GO" id="GO:0003677">
    <property type="term" value="F:DNA binding"/>
    <property type="evidence" value="ECO:0007669"/>
    <property type="project" value="InterPro"/>
</dbReference>
<reference evidence="3" key="1">
    <citation type="submission" date="2015-10" db="EMBL/GenBank/DDBJ databases">
        <authorList>
            <person name="Martinez-Garcia P.J."/>
            <person name="Crepeau M.W."/>
            <person name="Puiu D."/>
            <person name="Gonzalez-Ibeas D."/>
            <person name="Whalen J."/>
            <person name="Stevens K."/>
            <person name="Paul R."/>
            <person name="Butterfield T."/>
            <person name="Britton M."/>
            <person name="Reagan R."/>
            <person name="Chakraborty S."/>
            <person name="Walawage S.L."/>
            <person name="Vasquez-Gross H.A."/>
            <person name="Cardeno C."/>
            <person name="Famula R."/>
            <person name="Pratt K."/>
            <person name="Kuruganti S."/>
            <person name="Aradhya M.K."/>
            <person name="Leslie C.A."/>
            <person name="Dandekar A.M."/>
            <person name="Salzberg S.L."/>
            <person name="Wegrzyn J.L."/>
            <person name="Langley C.H."/>
            <person name="Neale D.B."/>
        </authorList>
    </citation>
    <scope>NUCLEOTIDE SEQUENCE</scope>
    <source>
        <tissue evidence="3">Leaves</tissue>
    </source>
</reference>
<dbReference type="EMBL" id="LIHL02000001">
    <property type="protein sequence ID" value="KAF5481881.1"/>
    <property type="molecule type" value="Genomic_DNA"/>
</dbReference>
<dbReference type="PANTHER" id="PTHR35133">
    <property type="entry name" value="PROTEIN EFFECTOR OF TRANSCRIPTION 2-RELATED"/>
    <property type="match status" value="1"/>
</dbReference>
<sequence length="526" mass="58013">MVASDVSSVAAARLKREDWNRTKHDPVFSEWQILVGPSDWEDYSLGKEGAERYRVHNLPKSSGPGVYELGIAVSRTGLGREVGRLNPDRIVVVYLGQADNVRTRLQRYGRTGAHLSNSYPNGQPNYSKSVSLQKGPGLFEEIFSRRCPIVFRWAPMENKREAEKTEAQLLNRFDYGWNTSDNGVRRPNDILRRLDRTAANTTQFPNVVRKLLPFGQKQVGISIKACKLPSPENKLSARADEESDNFLSSVFKFSRSLPRFLSDRSIVIEENTSFCGVVLGDGLVCRRPPVDRRKRCAEHKGMRINGSIPMLVPTLVTVGKSESTLGSESVTVGKWQNVHKAGLDSSCSDQNSSALCKPGVVQTQAASKSSVVSKDTTTMCGVDLGDGIYCTRQPARGRVRCDEHKGLRVNGLGSKLAAEDKSHLSDTGSKFNSCEYEYGNTSAPTCGATLHNGSQCRRQPVQGNKRCWQHKGMRADSSSAGFGSEITSLTCGVSLQNGSVCMRSPAHGRKRCEQHRGRRITNSSYF</sequence>
<feature type="compositionally biased region" description="Basic residues" evidence="1">
    <location>
        <begin position="506"/>
        <end position="519"/>
    </location>
</feature>
<dbReference type="Gramene" id="Jr01_26980_p1">
    <property type="protein sequence ID" value="cds.Jr01_26980_p1"/>
    <property type="gene ID" value="Jr01_26980"/>
</dbReference>
<feature type="domain" description="GIY-YIG" evidence="2">
    <location>
        <begin position="78"/>
        <end position="183"/>
    </location>
</feature>
<evidence type="ECO:0000256" key="1">
    <source>
        <dbReference type="SAM" id="MobiDB-lite"/>
    </source>
</evidence>
<dbReference type="Proteomes" id="UP000619265">
    <property type="component" value="Unassembled WGS sequence"/>
</dbReference>
<evidence type="ECO:0000313" key="4">
    <source>
        <dbReference type="Proteomes" id="UP000619265"/>
    </source>
</evidence>
<evidence type="ECO:0000259" key="2">
    <source>
        <dbReference type="SMART" id="SM00465"/>
    </source>
</evidence>
<comment type="caution">
    <text evidence="3">The sequence shown here is derived from an EMBL/GenBank/DDBJ whole genome shotgun (WGS) entry which is preliminary data.</text>
</comment>
<dbReference type="EMBL" id="LIHL02000001">
    <property type="protein sequence ID" value="KAF5481880.1"/>
    <property type="molecule type" value="Genomic_DNA"/>
</dbReference>
<dbReference type="PANTHER" id="PTHR35133:SF1">
    <property type="entry name" value="PROTEIN EFFECTOR OF TRANSCRIPTION 2-RELATED"/>
    <property type="match status" value="1"/>
</dbReference>
<gene>
    <name evidence="3" type="ORF">F2P56_002494</name>
</gene>
<proteinExistence type="predicted"/>
<name>A0A834DB25_JUGRE</name>
<dbReference type="InterPro" id="IPR038909">
    <property type="entry name" value="Effector_transcript"/>
</dbReference>
<protein>
    <recommendedName>
        <fullName evidence="2">GIY-YIG domain-containing protein</fullName>
    </recommendedName>
</protein>
<accession>A0A834DB25</accession>
<dbReference type="AlphaFoldDB" id="A0A834DB25"/>